<keyword evidence="3" id="KW-1185">Reference proteome</keyword>
<feature type="compositionally biased region" description="Polar residues" evidence="1">
    <location>
        <begin position="439"/>
        <end position="449"/>
    </location>
</feature>
<dbReference type="PANTHER" id="PTHR36694">
    <property type="entry name" value="PASIFLORA 1, ISOFORM A-RELATED"/>
    <property type="match status" value="1"/>
</dbReference>
<evidence type="ECO:0000256" key="1">
    <source>
        <dbReference type="SAM" id="MobiDB-lite"/>
    </source>
</evidence>
<dbReference type="Proteomes" id="UP000887566">
    <property type="component" value="Unplaced"/>
</dbReference>
<feature type="transmembrane region" description="Helical" evidence="2">
    <location>
        <begin position="156"/>
        <end position="180"/>
    </location>
</feature>
<keyword evidence="2" id="KW-1133">Transmembrane helix</keyword>
<feature type="region of interest" description="Disordered" evidence="1">
    <location>
        <begin position="300"/>
        <end position="449"/>
    </location>
</feature>
<evidence type="ECO:0000313" key="4">
    <source>
        <dbReference type="WBParaSite" id="PSAMB.scaffold847size40312.g9196.t4"/>
    </source>
</evidence>
<dbReference type="AlphaFoldDB" id="A0A914XJA9"/>
<feature type="compositionally biased region" description="Basic residues" evidence="1">
    <location>
        <begin position="309"/>
        <end position="336"/>
    </location>
</feature>
<accession>A0A914XJA9</accession>
<keyword evidence="2" id="KW-0472">Membrane</keyword>
<feature type="compositionally biased region" description="Polar residues" evidence="1">
    <location>
        <begin position="508"/>
        <end position="531"/>
    </location>
</feature>
<sequence>MNPCFCWNLKDGCVTVGIWSLVYALASLGLFGWQFEVLNQCRSVTMSQANLQCQINCPCVGASTSATSSMIEGKALEPYTAMPRSAALKHFHFAFTIFGIAQMCIFGWQTAAIKYEKDRAANVLTPGYNTYGRLEDPAYYEQYAQSSEEKFYNGLFIIQILCLIAAFFLLFASVSLIYGIHTNSRYLVWPWFPCIITSILCSIAYCVMWWSGDVRGYWLVLTILEIFSVLINIYCVICVIEPLPPKTAPQDADTSGGEDYTSHWVKQSLQHIPAEPFTQQPLTEPPSPVKEEAPILHHAQSVPSIRAESKHHRHSSRRHKHRHRAHSVGSRSRRSSKTYSSDSDDSDDDRRGRCRHCHKKRRHHHSRSRSRDKYSDTDTGYSERSYRHSEKHRRHRHRDDDGEECDCESKKRHHRRPRDVKKRSDRDKSTIPLVERPGTSATNNGSWTPNFPLNSAQGGLTIPQHIVIPPSASGNDKPQRYQINSEITVSYNPDKSVPPRDGGRIKHGSQQRLAAPITANQRGQQMLTNGRSGVENGHQRHSSDSVGAGSSDSRGHGSTAV</sequence>
<organism evidence="3 4">
    <name type="scientific">Plectus sambesii</name>
    <dbReference type="NCBI Taxonomy" id="2011161"/>
    <lineage>
        <taxon>Eukaryota</taxon>
        <taxon>Metazoa</taxon>
        <taxon>Ecdysozoa</taxon>
        <taxon>Nematoda</taxon>
        <taxon>Chromadorea</taxon>
        <taxon>Plectida</taxon>
        <taxon>Plectina</taxon>
        <taxon>Plectoidea</taxon>
        <taxon>Plectidae</taxon>
        <taxon>Plectus</taxon>
    </lineage>
</organism>
<protein>
    <submittedName>
        <fullName evidence="4">Uncharacterized protein</fullName>
    </submittedName>
</protein>
<evidence type="ECO:0000313" key="3">
    <source>
        <dbReference type="Proteomes" id="UP000887566"/>
    </source>
</evidence>
<feature type="compositionally biased region" description="Basic residues" evidence="1">
    <location>
        <begin position="410"/>
        <end position="421"/>
    </location>
</feature>
<name>A0A914XJA9_9BILA</name>
<feature type="region of interest" description="Disordered" evidence="1">
    <location>
        <begin position="490"/>
        <end position="561"/>
    </location>
</feature>
<evidence type="ECO:0000256" key="2">
    <source>
        <dbReference type="SAM" id="Phobius"/>
    </source>
</evidence>
<feature type="transmembrane region" description="Helical" evidence="2">
    <location>
        <begin position="91"/>
        <end position="109"/>
    </location>
</feature>
<dbReference type="WBParaSite" id="PSAMB.scaffold847size40312.g9196.t4">
    <property type="protein sequence ID" value="PSAMB.scaffold847size40312.g9196.t4"/>
    <property type="gene ID" value="PSAMB.scaffold847size40312.g9196"/>
</dbReference>
<reference evidence="4" key="1">
    <citation type="submission" date="2022-11" db="UniProtKB">
        <authorList>
            <consortium name="WormBaseParasite"/>
        </authorList>
    </citation>
    <scope>IDENTIFICATION</scope>
</reference>
<feature type="transmembrane region" description="Helical" evidence="2">
    <location>
        <begin position="216"/>
        <end position="240"/>
    </location>
</feature>
<dbReference type="PANTHER" id="PTHR36694:SF11">
    <property type="entry name" value="LP21121P-RELATED"/>
    <property type="match status" value="1"/>
</dbReference>
<keyword evidence="2" id="KW-0812">Transmembrane</keyword>
<proteinExistence type="predicted"/>
<feature type="compositionally biased region" description="Basic residues" evidence="1">
    <location>
        <begin position="352"/>
        <end position="368"/>
    </location>
</feature>
<feature type="transmembrane region" description="Helical" evidence="2">
    <location>
        <begin position="187"/>
        <end position="210"/>
    </location>
</feature>
<feature type="transmembrane region" description="Helical" evidence="2">
    <location>
        <begin position="16"/>
        <end position="33"/>
    </location>
</feature>